<keyword evidence="5" id="KW-0686">Riboflavin biosynthesis</keyword>
<dbReference type="SUPFAM" id="SSF53597">
    <property type="entry name" value="Dihydrofolate reductase-like"/>
    <property type="match status" value="1"/>
</dbReference>
<dbReference type="Pfam" id="PF01872">
    <property type="entry name" value="RibD_C"/>
    <property type="match status" value="1"/>
</dbReference>
<dbReference type="AlphaFoldDB" id="A0AAJ0CD91"/>
<comment type="catalytic activity">
    <reaction evidence="9">
        <text>2,5-diamino-6-(1-D-ribitylamino)pyrimidin-4(3H)-one 5'-phosphate + NADP(+) = 2,5-diamino-6-(1-D-ribosylamino)pyrimidin-4(3H)-one 5'-phosphate + NADPH + H(+)</text>
        <dbReference type="Rhea" id="RHEA:27278"/>
        <dbReference type="ChEBI" id="CHEBI:15378"/>
        <dbReference type="ChEBI" id="CHEBI:57783"/>
        <dbReference type="ChEBI" id="CHEBI:58349"/>
        <dbReference type="ChEBI" id="CHEBI:58890"/>
        <dbReference type="ChEBI" id="CHEBI:59545"/>
        <dbReference type="EC" id="1.1.1.302"/>
    </reaction>
</comment>
<dbReference type="EMBL" id="JASWJB010000379">
    <property type="protein sequence ID" value="KAK2590948.1"/>
    <property type="molecule type" value="Genomic_DNA"/>
</dbReference>
<reference evidence="11" key="1">
    <citation type="submission" date="2023-06" db="EMBL/GenBank/DDBJ databases">
        <title>Conoideocrella luteorostrata (Hypocreales: Clavicipitaceae), a potential biocontrol fungus for elongate hemlock scale in United States Christmas tree production areas.</title>
        <authorList>
            <person name="Barrett H."/>
            <person name="Lovett B."/>
            <person name="Macias A.M."/>
            <person name="Stajich J.E."/>
            <person name="Kasson M.T."/>
        </authorList>
    </citation>
    <scope>NUCLEOTIDE SEQUENCE</scope>
    <source>
        <strain evidence="11">ARSEF 14590</strain>
    </source>
</reference>
<dbReference type="PANTHER" id="PTHR38011:SF11">
    <property type="entry name" value="2,5-DIAMINO-6-RIBOSYLAMINO-4(3H)-PYRIMIDINONE 5'-PHOSPHATE REDUCTASE"/>
    <property type="match status" value="1"/>
</dbReference>
<dbReference type="Proteomes" id="UP001251528">
    <property type="component" value="Unassembled WGS sequence"/>
</dbReference>
<dbReference type="GO" id="GO:0008703">
    <property type="term" value="F:5-amino-6-(5-phosphoribosylamino)uracil reductase activity"/>
    <property type="evidence" value="ECO:0007669"/>
    <property type="project" value="InterPro"/>
</dbReference>
<dbReference type="EC" id="1.1.1.302" evidence="3"/>
<evidence type="ECO:0000256" key="5">
    <source>
        <dbReference type="ARBA" id="ARBA00022619"/>
    </source>
</evidence>
<evidence type="ECO:0000259" key="10">
    <source>
        <dbReference type="Pfam" id="PF01872"/>
    </source>
</evidence>
<evidence type="ECO:0000256" key="1">
    <source>
        <dbReference type="ARBA" id="ARBA00003555"/>
    </source>
</evidence>
<evidence type="ECO:0000313" key="11">
    <source>
        <dbReference type="EMBL" id="KAK2590948.1"/>
    </source>
</evidence>
<evidence type="ECO:0000256" key="4">
    <source>
        <dbReference type="ARBA" id="ARBA00015035"/>
    </source>
</evidence>
<organism evidence="11 12">
    <name type="scientific">Conoideocrella luteorostrata</name>
    <dbReference type="NCBI Taxonomy" id="1105319"/>
    <lineage>
        <taxon>Eukaryota</taxon>
        <taxon>Fungi</taxon>
        <taxon>Dikarya</taxon>
        <taxon>Ascomycota</taxon>
        <taxon>Pezizomycotina</taxon>
        <taxon>Sordariomycetes</taxon>
        <taxon>Hypocreomycetidae</taxon>
        <taxon>Hypocreales</taxon>
        <taxon>Clavicipitaceae</taxon>
        <taxon>Conoideocrella</taxon>
    </lineage>
</organism>
<evidence type="ECO:0000256" key="6">
    <source>
        <dbReference type="ARBA" id="ARBA00030073"/>
    </source>
</evidence>
<gene>
    <name evidence="11" type="ORF">QQS21_011367</name>
</gene>
<name>A0AAJ0CD91_9HYPO</name>
<dbReference type="InterPro" id="IPR050765">
    <property type="entry name" value="Riboflavin_Biosynth_HTPR"/>
</dbReference>
<comment type="catalytic activity">
    <reaction evidence="8">
        <text>2,5-diamino-6-(1-D-ribitylamino)pyrimidin-4(3H)-one 5'-phosphate + NAD(+) = 2,5-diamino-6-(1-D-ribosylamino)pyrimidin-4(3H)-one 5'-phosphate + NADH + H(+)</text>
        <dbReference type="Rhea" id="RHEA:27274"/>
        <dbReference type="ChEBI" id="CHEBI:15378"/>
        <dbReference type="ChEBI" id="CHEBI:57540"/>
        <dbReference type="ChEBI" id="CHEBI:57945"/>
        <dbReference type="ChEBI" id="CHEBI:58890"/>
        <dbReference type="ChEBI" id="CHEBI:59545"/>
        <dbReference type="EC" id="1.1.1.302"/>
    </reaction>
</comment>
<comment type="similarity">
    <text evidence="2">Belongs to the HTP reductase family.</text>
</comment>
<comment type="caution">
    <text evidence="11">The sequence shown here is derived from an EMBL/GenBank/DDBJ whole genome shotgun (WGS) entry which is preliminary data.</text>
</comment>
<proteinExistence type="inferred from homology"/>
<accession>A0AAJ0CD91</accession>
<dbReference type="InterPro" id="IPR002734">
    <property type="entry name" value="RibDG_C"/>
</dbReference>
<evidence type="ECO:0000256" key="7">
    <source>
        <dbReference type="ARBA" id="ARBA00031630"/>
    </source>
</evidence>
<evidence type="ECO:0000256" key="8">
    <source>
        <dbReference type="ARBA" id="ARBA00047550"/>
    </source>
</evidence>
<evidence type="ECO:0000313" key="12">
    <source>
        <dbReference type="Proteomes" id="UP001251528"/>
    </source>
</evidence>
<feature type="domain" description="Bacterial bifunctional deaminase-reductase C-terminal" evidence="10">
    <location>
        <begin position="4"/>
        <end position="166"/>
    </location>
</feature>
<evidence type="ECO:0000256" key="9">
    <source>
        <dbReference type="ARBA" id="ARBA00049020"/>
    </source>
</evidence>
<dbReference type="PANTHER" id="PTHR38011">
    <property type="entry name" value="DIHYDROFOLATE REDUCTASE FAMILY PROTEIN (AFU_ORTHOLOGUE AFUA_8G06820)"/>
    <property type="match status" value="1"/>
</dbReference>
<comment type="function">
    <text evidence="1">Catalyzes an early step in riboflavin biosynthesis, the NADPH-dependent reduction of the ribose side chain of 2,5-diamino-6-ribosylamino-4(3H)-pyrimidinone 5'-phosphate, yielding 2,5-diamino-6-ribitylamino-4(3H)-pyrimidinone 5'-phosphate.</text>
</comment>
<dbReference type="GO" id="GO:0009231">
    <property type="term" value="P:riboflavin biosynthetic process"/>
    <property type="evidence" value="ECO:0007669"/>
    <property type="project" value="UniProtKB-KW"/>
</dbReference>
<evidence type="ECO:0000256" key="2">
    <source>
        <dbReference type="ARBA" id="ARBA00009723"/>
    </source>
</evidence>
<keyword evidence="12" id="KW-1185">Reference proteome</keyword>
<dbReference type="InterPro" id="IPR024072">
    <property type="entry name" value="DHFR-like_dom_sf"/>
</dbReference>
<dbReference type="Gene3D" id="3.40.430.10">
    <property type="entry name" value="Dihydrofolate Reductase, subunit A"/>
    <property type="match status" value="1"/>
</dbReference>
<sequence>MRRIRYNAATSLDGFIASPDGSTEWIVQDTTIDFDALYAQFGVYLMGRKTYEVVTSHGGMNPLASKSKDSVIVISRHMKQEDYPNITIWRDGFIEKTRAIKAQDGKDIWFMGGGQLAPPLLEAGLIDALEMAVMPVVIGKGIKMIAESDAAKQSYALDLMELEKLDGSGIVILRYALRYES</sequence>
<protein>
    <recommendedName>
        <fullName evidence="4">2,5-diamino-6-ribosylamino-4(3H)-pyrimidinone 5'-phosphate reductase</fullName>
        <ecNumber evidence="3">1.1.1.302</ecNumber>
    </recommendedName>
    <alternativeName>
        <fullName evidence="7">2,5-diamino-6-(5-phospho-D-ribosylamino)pyrimidin-4(3H)-one reductase</fullName>
    </alternativeName>
    <alternativeName>
        <fullName evidence="6">2,5-diamino-6-ribitylamino-4(3H)-pyrimidinone 5'-phosphate synthase</fullName>
    </alternativeName>
</protein>
<evidence type="ECO:0000256" key="3">
    <source>
        <dbReference type="ARBA" id="ARBA00012851"/>
    </source>
</evidence>